<feature type="chain" id="PRO_5045730378" evidence="1">
    <location>
        <begin position="27"/>
        <end position="376"/>
    </location>
</feature>
<feature type="signal peptide" evidence="1">
    <location>
        <begin position="1"/>
        <end position="26"/>
    </location>
</feature>
<keyword evidence="1" id="KW-0732">Signal</keyword>
<accession>A0ABV7DJB5</accession>
<dbReference type="RefSeq" id="WP_257312211.1">
    <property type="nucleotide sequence ID" value="NZ_JANFDG010000002.1"/>
</dbReference>
<dbReference type="SUPFAM" id="SSF52266">
    <property type="entry name" value="SGNH hydrolase"/>
    <property type="match status" value="1"/>
</dbReference>
<comment type="caution">
    <text evidence="2">The sequence shown here is derived from an EMBL/GenBank/DDBJ whole genome shotgun (WGS) entry which is preliminary data.</text>
</comment>
<dbReference type="EMBL" id="JBHRSP010000024">
    <property type="protein sequence ID" value="MFC3074424.1"/>
    <property type="molecule type" value="Genomic_DNA"/>
</dbReference>
<name>A0ABV7DJB5_9HYPH</name>
<protein>
    <submittedName>
        <fullName evidence="2">DUF459 domain-containing protein</fullName>
    </submittedName>
</protein>
<dbReference type="InterPro" id="IPR007407">
    <property type="entry name" value="DUF459"/>
</dbReference>
<dbReference type="InterPro" id="IPR036514">
    <property type="entry name" value="SGNH_hydro_sf"/>
</dbReference>
<gene>
    <name evidence="2" type="ORF">ACFOHH_15035</name>
</gene>
<sequence>MAKTIPIVRAALAAVVAAALVVPAAAQEPVKRKTILEMLFGTPKGKKVESEPAARKATPTKRVKKRPKAVETVEKPAAVEKRSDARKVLVVGDFIAGGLGEGLEEAFETTPGIVVERRTNGSSGVVRDDYYDWPANLPGLIAETAPAVVVVSMGANDRQQMTVADAKEKFRSEGWTKEYEARVARIAALARQGGRPLFWVGMPAFQSSAMTADMTTLNTIYRAQVEKAGGEFIDIWDGFVDEEGRFVTSGSDINGQQVRLRGSDGINLTKAGKRKLAFYVEKEIRRVLGDAATDGTGRQGDLKDLVVVAPAEDAEITQTQPIALTDPALDGGTALLGGAVAAKGNGKSPREKLVEKGEVADAPLGRVDDFRLRAAP</sequence>
<evidence type="ECO:0000313" key="3">
    <source>
        <dbReference type="Proteomes" id="UP001595377"/>
    </source>
</evidence>
<dbReference type="Gene3D" id="3.40.50.1110">
    <property type="entry name" value="SGNH hydrolase"/>
    <property type="match status" value="1"/>
</dbReference>
<evidence type="ECO:0000313" key="2">
    <source>
        <dbReference type="EMBL" id="MFC3074424.1"/>
    </source>
</evidence>
<dbReference type="Proteomes" id="UP001595377">
    <property type="component" value="Unassembled WGS sequence"/>
</dbReference>
<proteinExistence type="predicted"/>
<keyword evidence="3" id="KW-1185">Reference proteome</keyword>
<reference evidence="3" key="1">
    <citation type="journal article" date="2019" name="Int. J. Syst. Evol. Microbiol.">
        <title>The Global Catalogue of Microorganisms (GCM) 10K type strain sequencing project: providing services to taxonomists for standard genome sequencing and annotation.</title>
        <authorList>
            <consortium name="The Broad Institute Genomics Platform"/>
            <consortium name="The Broad Institute Genome Sequencing Center for Infectious Disease"/>
            <person name="Wu L."/>
            <person name="Ma J."/>
        </authorList>
    </citation>
    <scope>NUCLEOTIDE SEQUENCE [LARGE SCALE GENOMIC DNA]</scope>
    <source>
        <strain evidence="3">KCTC 52677</strain>
    </source>
</reference>
<dbReference type="CDD" id="cd01829">
    <property type="entry name" value="SGNH_hydrolase_peri2"/>
    <property type="match status" value="1"/>
</dbReference>
<dbReference type="Pfam" id="PF04311">
    <property type="entry name" value="DUF459"/>
    <property type="match status" value="1"/>
</dbReference>
<evidence type="ECO:0000256" key="1">
    <source>
        <dbReference type="SAM" id="SignalP"/>
    </source>
</evidence>
<organism evidence="2 3">
    <name type="scientific">Shinella pollutisoli</name>
    <dbReference type="NCBI Taxonomy" id="2250594"/>
    <lineage>
        <taxon>Bacteria</taxon>
        <taxon>Pseudomonadati</taxon>
        <taxon>Pseudomonadota</taxon>
        <taxon>Alphaproteobacteria</taxon>
        <taxon>Hyphomicrobiales</taxon>
        <taxon>Rhizobiaceae</taxon>
        <taxon>Shinella</taxon>
    </lineage>
</organism>